<dbReference type="RefSeq" id="WP_088524399.1">
    <property type="nucleotide sequence ID" value="NZ_NGUP01000001.1"/>
</dbReference>
<protein>
    <recommendedName>
        <fullName evidence="4">Polysaccharide chain length determinant N-terminal domain-containing protein</fullName>
    </recommendedName>
</protein>
<reference evidence="2 3" key="1">
    <citation type="submission" date="2017-05" db="EMBL/GenBank/DDBJ databases">
        <title>Genome of Polynucleobacter sp. MWH-Feld-100.</title>
        <authorList>
            <person name="Hahn M.W."/>
        </authorList>
    </citation>
    <scope>NUCLEOTIDE SEQUENCE [LARGE SCALE GENOMIC DNA]</scope>
    <source>
        <strain evidence="2 3">MWH-Feld-100</strain>
    </source>
</reference>
<name>A0A254PVW4_9BURK</name>
<evidence type="ECO:0000256" key="1">
    <source>
        <dbReference type="SAM" id="Phobius"/>
    </source>
</evidence>
<accession>A0A254PVW4</accession>
<evidence type="ECO:0008006" key="4">
    <source>
        <dbReference type="Google" id="ProtNLM"/>
    </source>
</evidence>
<keyword evidence="1" id="KW-0812">Transmembrane</keyword>
<dbReference type="Proteomes" id="UP000197528">
    <property type="component" value="Unassembled WGS sequence"/>
</dbReference>
<evidence type="ECO:0000313" key="3">
    <source>
        <dbReference type="Proteomes" id="UP000197528"/>
    </source>
</evidence>
<keyword evidence="1" id="KW-1133">Transmembrane helix</keyword>
<dbReference type="OrthoDB" id="9126747at2"/>
<organism evidence="2 3">
    <name type="scientific">Polynucleobacter campilacus</name>
    <dbReference type="NCBI Taxonomy" id="1743163"/>
    <lineage>
        <taxon>Bacteria</taxon>
        <taxon>Pseudomonadati</taxon>
        <taxon>Pseudomonadota</taxon>
        <taxon>Betaproteobacteria</taxon>
        <taxon>Burkholderiales</taxon>
        <taxon>Burkholderiaceae</taxon>
        <taxon>Polynucleobacter</taxon>
    </lineage>
</organism>
<dbReference type="AlphaFoldDB" id="A0A254PVW4"/>
<dbReference type="EMBL" id="NGUP01000001">
    <property type="protein sequence ID" value="OWS70685.1"/>
    <property type="molecule type" value="Genomic_DNA"/>
</dbReference>
<keyword evidence="3" id="KW-1185">Reference proteome</keyword>
<feature type="transmembrane region" description="Helical" evidence="1">
    <location>
        <begin position="365"/>
        <end position="385"/>
    </location>
</feature>
<proteinExistence type="predicted"/>
<sequence length="399" mass="44178">MSYPIDNDLTQREAEISLLDIVNFVQESWKKLAIAAIVGAVLGLSGWFFLGSYQAEYVLLNNNNNNNNNNSYALDLVSWKAIQKSLPNLAAQIEDEGKAPEGQGSLYKALENEQWWQKNVIPSYALSKADTKDLAAISKDLDLASTTILSLTIKADGSSKEKSIENVRAAAKFLRTGSAYLQLRNILNGYETETISTVADLQKRITTTEIEMGYQVQRAKALEDLHKRFPGGNNVSNQVVDPKDSGAKYLPLATQIIAVNNDINLSKEALQRYKDRLAQITQLKIFLDEAMPLTEKTFDGIVLGDELLAVETKMRAKMPKDDIKQQEVLDQLRTQLLSVKSRFTKSLDANTAPTSSKKGMIKTTAGGLAGAFFLMLLVLLGQRVWEGIKDTQKGSNVRL</sequence>
<comment type="caution">
    <text evidence="2">The sequence shown here is derived from an EMBL/GenBank/DDBJ whole genome shotgun (WGS) entry which is preliminary data.</text>
</comment>
<gene>
    <name evidence="2" type="ORF">CBI31_00060</name>
</gene>
<feature type="transmembrane region" description="Helical" evidence="1">
    <location>
        <begin position="32"/>
        <end position="50"/>
    </location>
</feature>
<keyword evidence="1" id="KW-0472">Membrane</keyword>
<evidence type="ECO:0000313" key="2">
    <source>
        <dbReference type="EMBL" id="OWS70685.1"/>
    </source>
</evidence>